<sequence length="249" mass="28809">MNAVLVTVIISVLFIEVHGLEDTDVAEADPSKRQPSRCEVCKYLATELMLRLDETGKNKEVIETGHGLEKKKRFKYNTAELRLIEALQEPHICNKILEYNVHAEREGSLRYSKGMSETMQTLHGLKNKGVKVELGIPEELWDTPSAEVTIMQRHCFTVAEELEETIEDWYFHHQDEPLMKYLCEDRFLVGYNADCLKETFVPKENDEDEDKPKKKKSKKNKNDSRKGDHGDVDQQKAKKNKITENKTEL</sequence>
<comment type="caution">
    <text evidence="5">The sequence shown here is derived from an EMBL/GenBank/DDBJ whole genome shotgun (WGS) entry which is preliminary data.</text>
</comment>
<comment type="similarity">
    <text evidence="1">Belongs to the canopy family.</text>
</comment>
<dbReference type="Pfam" id="PF11938">
    <property type="entry name" value="DUF3456"/>
    <property type="match status" value="1"/>
</dbReference>
<evidence type="ECO:0000313" key="6">
    <source>
        <dbReference type="Proteomes" id="UP000749559"/>
    </source>
</evidence>
<dbReference type="AlphaFoldDB" id="A0A8J1XZV1"/>
<dbReference type="EMBL" id="CAIIXF020000009">
    <property type="protein sequence ID" value="CAH1794782.1"/>
    <property type="molecule type" value="Genomic_DNA"/>
</dbReference>
<accession>A0A8J1XZV1</accession>
<dbReference type="OrthoDB" id="6020060at2759"/>
<dbReference type="PANTHER" id="PTHR15382">
    <property type="entry name" value="CTG4A-RELATED"/>
    <property type="match status" value="1"/>
</dbReference>
<evidence type="ECO:0000256" key="1">
    <source>
        <dbReference type="ARBA" id="ARBA00007285"/>
    </source>
</evidence>
<name>A0A8J1XZV1_OWEFU</name>
<keyword evidence="6" id="KW-1185">Reference proteome</keyword>
<keyword evidence="2 4" id="KW-0732">Signal</keyword>
<reference evidence="5" key="1">
    <citation type="submission" date="2022-03" db="EMBL/GenBank/DDBJ databases">
        <authorList>
            <person name="Martin C."/>
        </authorList>
    </citation>
    <scope>NUCLEOTIDE SEQUENCE</scope>
</reference>
<organism evidence="5 6">
    <name type="scientific">Owenia fusiformis</name>
    <name type="common">Polychaete worm</name>
    <dbReference type="NCBI Taxonomy" id="6347"/>
    <lineage>
        <taxon>Eukaryota</taxon>
        <taxon>Metazoa</taxon>
        <taxon>Spiralia</taxon>
        <taxon>Lophotrochozoa</taxon>
        <taxon>Annelida</taxon>
        <taxon>Polychaeta</taxon>
        <taxon>Sedentaria</taxon>
        <taxon>Canalipalpata</taxon>
        <taxon>Sabellida</taxon>
        <taxon>Oweniida</taxon>
        <taxon>Oweniidae</taxon>
        <taxon>Owenia</taxon>
    </lineage>
</organism>
<proteinExistence type="inferred from homology"/>
<dbReference type="PANTHER" id="PTHR15382:SF8">
    <property type="entry name" value="CANOPY B"/>
    <property type="match status" value="1"/>
</dbReference>
<feature type="chain" id="PRO_5043579909" evidence="4">
    <location>
        <begin position="20"/>
        <end position="249"/>
    </location>
</feature>
<feature type="compositionally biased region" description="Basic and acidic residues" evidence="3">
    <location>
        <begin position="220"/>
        <end position="249"/>
    </location>
</feature>
<feature type="signal peptide" evidence="4">
    <location>
        <begin position="1"/>
        <end position="19"/>
    </location>
</feature>
<dbReference type="Proteomes" id="UP000749559">
    <property type="component" value="Unassembled WGS sequence"/>
</dbReference>
<dbReference type="InterPro" id="IPR021852">
    <property type="entry name" value="DUF3456"/>
</dbReference>
<feature type="region of interest" description="Disordered" evidence="3">
    <location>
        <begin position="202"/>
        <end position="249"/>
    </location>
</feature>
<evidence type="ECO:0000256" key="4">
    <source>
        <dbReference type="SAM" id="SignalP"/>
    </source>
</evidence>
<evidence type="ECO:0000256" key="3">
    <source>
        <dbReference type="SAM" id="MobiDB-lite"/>
    </source>
</evidence>
<protein>
    <submittedName>
        <fullName evidence="5">Uncharacterized protein</fullName>
    </submittedName>
</protein>
<gene>
    <name evidence="5" type="ORF">OFUS_LOCUS19425</name>
</gene>
<evidence type="ECO:0000256" key="2">
    <source>
        <dbReference type="ARBA" id="ARBA00022729"/>
    </source>
</evidence>
<evidence type="ECO:0000313" key="5">
    <source>
        <dbReference type="EMBL" id="CAH1794782.1"/>
    </source>
</evidence>